<gene>
    <name evidence="4" type="ORF">MKZ38_004820</name>
</gene>
<proteinExistence type="predicted"/>
<evidence type="ECO:0000256" key="1">
    <source>
        <dbReference type="SAM" id="MobiDB-lite"/>
    </source>
</evidence>
<organism evidence="4 5">
    <name type="scientific">Zalerion maritima</name>
    <dbReference type="NCBI Taxonomy" id="339359"/>
    <lineage>
        <taxon>Eukaryota</taxon>
        <taxon>Fungi</taxon>
        <taxon>Dikarya</taxon>
        <taxon>Ascomycota</taxon>
        <taxon>Pezizomycotina</taxon>
        <taxon>Sordariomycetes</taxon>
        <taxon>Lulworthiomycetidae</taxon>
        <taxon>Lulworthiales</taxon>
        <taxon>Lulworthiaceae</taxon>
        <taxon>Zalerion</taxon>
    </lineage>
</organism>
<keyword evidence="2" id="KW-1133">Transmembrane helix</keyword>
<evidence type="ECO:0000256" key="2">
    <source>
        <dbReference type="SAM" id="Phobius"/>
    </source>
</evidence>
<feature type="signal peptide" evidence="3">
    <location>
        <begin position="1"/>
        <end position="24"/>
    </location>
</feature>
<name>A0AAD5RLF6_9PEZI</name>
<feature type="transmembrane region" description="Helical" evidence="2">
    <location>
        <begin position="205"/>
        <end position="233"/>
    </location>
</feature>
<feature type="compositionally biased region" description="Low complexity" evidence="1">
    <location>
        <begin position="324"/>
        <end position="347"/>
    </location>
</feature>
<keyword evidence="3" id="KW-0732">Signal</keyword>
<dbReference type="AlphaFoldDB" id="A0AAD5RLF6"/>
<sequence length="371" mass="39521">MRIPTITQSWAATALLLSLPFASAGPYPRDALHNAGFGYLMARDCVTYCGANNEVCCETNQICTTISANPTCVWGQVAVDVYTTTWTETQVYTRTVSSTYELVTTEAVVEQCVPPDGSGQTACGSVCCASTQTCAWEGQCMVRSSGLGVSSSYAVTTTINGVLTTQYSQPYKPTSDTTTTTTVGATATGTTVAVTDDDDGLSGGAIAGIVIGVIAGVILLLLLCACCVVKGAWSTFMGMFGKKDHHHDREKIVIDEERYVRHGSASHSRRNGHGSWYGDRPSAAASRKKEGGKGLMGMAAGLGTLALILGLKRHDDHKSKPARSRSSYSSSYFTDSYTGSSPSSASTRRTRQTRGSRATRRTRSSRRSSRR</sequence>
<dbReference type="Proteomes" id="UP001201980">
    <property type="component" value="Unassembled WGS sequence"/>
</dbReference>
<evidence type="ECO:0000313" key="4">
    <source>
        <dbReference type="EMBL" id="KAJ2897266.1"/>
    </source>
</evidence>
<accession>A0AAD5RLF6</accession>
<keyword evidence="2" id="KW-0472">Membrane</keyword>
<dbReference type="EMBL" id="JAKWBI020000284">
    <property type="protein sequence ID" value="KAJ2897266.1"/>
    <property type="molecule type" value="Genomic_DNA"/>
</dbReference>
<feature type="region of interest" description="Disordered" evidence="1">
    <location>
        <begin position="262"/>
        <end position="291"/>
    </location>
</feature>
<feature type="region of interest" description="Disordered" evidence="1">
    <location>
        <begin position="315"/>
        <end position="371"/>
    </location>
</feature>
<evidence type="ECO:0000313" key="5">
    <source>
        <dbReference type="Proteomes" id="UP001201980"/>
    </source>
</evidence>
<evidence type="ECO:0000256" key="3">
    <source>
        <dbReference type="SAM" id="SignalP"/>
    </source>
</evidence>
<reference evidence="4" key="1">
    <citation type="submission" date="2022-07" db="EMBL/GenBank/DDBJ databases">
        <title>Draft genome sequence of Zalerion maritima ATCC 34329, a (micro)plastics degrading marine fungus.</title>
        <authorList>
            <person name="Paco A."/>
            <person name="Goncalves M.F.M."/>
            <person name="Rocha-Santos T.A.P."/>
            <person name="Alves A."/>
        </authorList>
    </citation>
    <scope>NUCLEOTIDE SEQUENCE</scope>
    <source>
        <strain evidence="4">ATCC 34329</strain>
    </source>
</reference>
<protein>
    <submittedName>
        <fullName evidence="4">Uncharacterized protein</fullName>
    </submittedName>
</protein>
<feature type="chain" id="PRO_5041923509" evidence="3">
    <location>
        <begin position="25"/>
        <end position="371"/>
    </location>
</feature>
<keyword evidence="5" id="KW-1185">Reference proteome</keyword>
<keyword evidence="2" id="KW-0812">Transmembrane</keyword>
<comment type="caution">
    <text evidence="4">The sequence shown here is derived from an EMBL/GenBank/DDBJ whole genome shotgun (WGS) entry which is preliminary data.</text>
</comment>
<feature type="compositionally biased region" description="Basic residues" evidence="1">
    <location>
        <begin position="348"/>
        <end position="371"/>
    </location>
</feature>